<organism evidence="2 3">
    <name type="scientific">Knipowitschia caucasica</name>
    <name type="common">Caucasian dwarf goby</name>
    <name type="synonym">Pomatoschistus caucasicus</name>
    <dbReference type="NCBI Taxonomy" id="637954"/>
    <lineage>
        <taxon>Eukaryota</taxon>
        <taxon>Metazoa</taxon>
        <taxon>Chordata</taxon>
        <taxon>Craniata</taxon>
        <taxon>Vertebrata</taxon>
        <taxon>Euteleostomi</taxon>
        <taxon>Actinopterygii</taxon>
        <taxon>Neopterygii</taxon>
        <taxon>Teleostei</taxon>
        <taxon>Neoteleostei</taxon>
        <taxon>Acanthomorphata</taxon>
        <taxon>Gobiaria</taxon>
        <taxon>Gobiiformes</taxon>
        <taxon>Gobioidei</taxon>
        <taxon>Gobiidae</taxon>
        <taxon>Gobiinae</taxon>
        <taxon>Knipowitschia</taxon>
    </lineage>
</organism>
<proteinExistence type="predicted"/>
<reference evidence="2 3" key="1">
    <citation type="submission" date="2024-04" db="EMBL/GenBank/DDBJ databases">
        <authorList>
            <person name="Waldvogel A.-M."/>
            <person name="Schoenle A."/>
        </authorList>
    </citation>
    <scope>NUCLEOTIDE SEQUENCE [LARGE SCALE GENOMIC DNA]</scope>
</reference>
<protein>
    <submittedName>
        <fullName evidence="2">Uncharacterized protein</fullName>
    </submittedName>
</protein>
<keyword evidence="3" id="KW-1185">Reference proteome</keyword>
<accession>A0AAV2LBK8</accession>
<dbReference type="Proteomes" id="UP001497482">
    <property type="component" value="Chromosome 21"/>
</dbReference>
<evidence type="ECO:0000313" key="2">
    <source>
        <dbReference type="EMBL" id="CAL1596919.1"/>
    </source>
</evidence>
<gene>
    <name evidence="2" type="ORF">KC01_LOCUS25517</name>
</gene>
<feature type="compositionally biased region" description="Basic and acidic residues" evidence="1">
    <location>
        <begin position="31"/>
        <end position="45"/>
    </location>
</feature>
<evidence type="ECO:0000256" key="1">
    <source>
        <dbReference type="SAM" id="MobiDB-lite"/>
    </source>
</evidence>
<dbReference type="AlphaFoldDB" id="A0AAV2LBK8"/>
<sequence length="76" mass="8878">MIQNYKSQGASAKNNYLRRLRYRRHWQQHRHSTERAHSASVHGEDNNSLPPSVLGCCKAMGQRNQNTYRLLSNKEP</sequence>
<feature type="region of interest" description="Disordered" evidence="1">
    <location>
        <begin position="26"/>
        <end position="51"/>
    </location>
</feature>
<evidence type="ECO:0000313" key="3">
    <source>
        <dbReference type="Proteomes" id="UP001497482"/>
    </source>
</evidence>
<dbReference type="EMBL" id="OZ035843">
    <property type="protein sequence ID" value="CAL1596919.1"/>
    <property type="molecule type" value="Genomic_DNA"/>
</dbReference>
<name>A0AAV2LBK8_KNICA</name>